<evidence type="ECO:0008006" key="5">
    <source>
        <dbReference type="Google" id="ProtNLM"/>
    </source>
</evidence>
<evidence type="ECO:0000256" key="1">
    <source>
        <dbReference type="SAM" id="MobiDB-lite"/>
    </source>
</evidence>
<feature type="signal peptide" evidence="2">
    <location>
        <begin position="1"/>
        <end position="23"/>
    </location>
</feature>
<sequence length="80" mass="9093">MRVYRNWFLFSGLSLHLQIRCDATTSGQRQPTTAATARSSVPQVRNMKDSLLQPGRADQSDTRKSRPCSWTSARVYTFAK</sequence>
<organism evidence="3 4">
    <name type="scientific">Ceraceosorus bombacis</name>
    <dbReference type="NCBI Taxonomy" id="401625"/>
    <lineage>
        <taxon>Eukaryota</taxon>
        <taxon>Fungi</taxon>
        <taxon>Dikarya</taxon>
        <taxon>Basidiomycota</taxon>
        <taxon>Ustilaginomycotina</taxon>
        <taxon>Exobasidiomycetes</taxon>
        <taxon>Ceraceosorales</taxon>
        <taxon>Ceraceosoraceae</taxon>
        <taxon>Ceraceosorus</taxon>
    </lineage>
</organism>
<dbReference type="EMBL" id="CCYA01000391">
    <property type="protein sequence ID" value="CEH16830.1"/>
    <property type="molecule type" value="Genomic_DNA"/>
</dbReference>
<dbReference type="AlphaFoldDB" id="A0A0P1BLB5"/>
<keyword evidence="4" id="KW-1185">Reference proteome</keyword>
<feature type="region of interest" description="Disordered" evidence="1">
    <location>
        <begin position="24"/>
        <end position="67"/>
    </location>
</feature>
<evidence type="ECO:0000313" key="3">
    <source>
        <dbReference type="EMBL" id="CEH16830.1"/>
    </source>
</evidence>
<name>A0A0P1BLB5_9BASI</name>
<dbReference type="Proteomes" id="UP000054845">
    <property type="component" value="Unassembled WGS sequence"/>
</dbReference>
<protein>
    <recommendedName>
        <fullName evidence="5">Secreted protein</fullName>
    </recommendedName>
</protein>
<evidence type="ECO:0000313" key="4">
    <source>
        <dbReference type="Proteomes" id="UP000054845"/>
    </source>
</evidence>
<accession>A0A0P1BLB5</accession>
<feature type="compositionally biased region" description="Polar residues" evidence="1">
    <location>
        <begin position="24"/>
        <end position="43"/>
    </location>
</feature>
<feature type="chain" id="PRO_5006059611" description="Secreted protein" evidence="2">
    <location>
        <begin position="24"/>
        <end position="80"/>
    </location>
</feature>
<proteinExistence type="predicted"/>
<evidence type="ECO:0000256" key="2">
    <source>
        <dbReference type="SAM" id="SignalP"/>
    </source>
</evidence>
<reference evidence="4" key="1">
    <citation type="submission" date="2014-09" db="EMBL/GenBank/DDBJ databases">
        <authorList>
            <person name="Sharma Rahul"/>
            <person name="Thines Marco"/>
        </authorList>
    </citation>
    <scope>NUCLEOTIDE SEQUENCE [LARGE SCALE GENOMIC DNA]</scope>
</reference>
<keyword evidence="2" id="KW-0732">Signal</keyword>